<dbReference type="Proteomes" id="UP001214530">
    <property type="component" value="Chromosome"/>
</dbReference>
<keyword evidence="1" id="KW-1133">Transmembrane helix</keyword>
<evidence type="ECO:0000256" key="1">
    <source>
        <dbReference type="SAM" id="Phobius"/>
    </source>
</evidence>
<evidence type="ECO:0000313" key="3">
    <source>
        <dbReference type="Proteomes" id="UP001214530"/>
    </source>
</evidence>
<feature type="transmembrane region" description="Helical" evidence="1">
    <location>
        <begin position="202"/>
        <end position="221"/>
    </location>
</feature>
<dbReference type="AlphaFoldDB" id="A0AAJ5WAH5"/>
<accession>A0AAJ5WAH5</accession>
<gene>
    <name evidence="2" type="ORF">P0Y49_07695</name>
</gene>
<sequence>MNNFIIKIIMLFASLMKKWGIDTNQLKVILATKLTMDDRRPNTFTHAKKNKGKPVNGVNMMSLIISFFMGAFYIMFLALFDMPLVGHTIYFTLIMVSLTLTLISDFTSVLIDTRDNYIILPRAVSDRTFTVSRILHITIHVSKLVFGLTFPAFVYILISDGILAGLMFVVEVSSATLLSILFVNIIYLIVLKVTTPGKFKDIIAYFQIAFAVLIFVAYNTLPRVLDMSAIEKINMIQIKAIYIMPSAWIAGLHQLAINWRYHPEVILPFSVLAVLSPLIGIWVVVRYLASGFNNKLAEISGSEGDRQEVKVVAEIKKTNLRLEKLAGFFTSSSIEKAGFKIVWMLTSRFREFKVKVYPSFAFIPAYFVYFALSGNKRLGLAEKWEQLKNGNKYTILIYMTGFILLTIFQNVIFSDRYKAAWIYHVTSVHTPGEILSGMYKAIVVKFLFPFILLIAIFCISIWGPGVINDVLFGFCNLIIVGILIALFTANKLPFSEPEANHAKSGKFITKMFLMLLMFGMGGIHYFIARWEWLIWTLLLINSLVLWLMLNKYRAQSWQEIAVYEGE</sequence>
<feature type="transmembrane region" description="Helical" evidence="1">
    <location>
        <begin position="507"/>
        <end position="526"/>
    </location>
</feature>
<feature type="transmembrane region" description="Helical" evidence="1">
    <location>
        <begin position="354"/>
        <end position="373"/>
    </location>
</feature>
<keyword evidence="1" id="KW-0472">Membrane</keyword>
<feature type="transmembrane region" description="Helical" evidence="1">
    <location>
        <begin position="393"/>
        <end position="413"/>
    </location>
</feature>
<organism evidence="2 3">
    <name type="scientific">Candidatus Pedobacter colombiensis</name>
    <dbReference type="NCBI Taxonomy" id="3121371"/>
    <lineage>
        <taxon>Bacteria</taxon>
        <taxon>Pseudomonadati</taxon>
        <taxon>Bacteroidota</taxon>
        <taxon>Sphingobacteriia</taxon>
        <taxon>Sphingobacteriales</taxon>
        <taxon>Sphingobacteriaceae</taxon>
        <taxon>Pedobacter</taxon>
    </lineage>
</organism>
<evidence type="ECO:0000313" key="2">
    <source>
        <dbReference type="EMBL" id="WEK21021.1"/>
    </source>
</evidence>
<protein>
    <submittedName>
        <fullName evidence="2">Uncharacterized protein</fullName>
    </submittedName>
</protein>
<proteinExistence type="predicted"/>
<feature type="transmembrane region" description="Helical" evidence="1">
    <location>
        <begin position="265"/>
        <end position="285"/>
    </location>
</feature>
<feature type="transmembrane region" description="Helical" evidence="1">
    <location>
        <begin position="470"/>
        <end position="487"/>
    </location>
</feature>
<feature type="transmembrane region" description="Helical" evidence="1">
    <location>
        <begin position="89"/>
        <end position="111"/>
    </location>
</feature>
<feature type="transmembrane region" description="Helical" evidence="1">
    <location>
        <begin position="442"/>
        <end position="464"/>
    </location>
</feature>
<feature type="transmembrane region" description="Helical" evidence="1">
    <location>
        <begin position="165"/>
        <end position="190"/>
    </location>
</feature>
<keyword evidence="1" id="KW-0812">Transmembrane</keyword>
<name>A0AAJ5WAH5_9SPHI</name>
<reference evidence="2" key="1">
    <citation type="submission" date="2023-03" db="EMBL/GenBank/DDBJ databases">
        <title>Andean soil-derived lignocellulolytic bacterial consortium as a source of novel taxa and putative plastic-active enzymes.</title>
        <authorList>
            <person name="Diaz-Garcia L."/>
            <person name="Chuvochina M."/>
            <person name="Feuerriegel G."/>
            <person name="Bunk B."/>
            <person name="Sproer C."/>
            <person name="Streit W.R."/>
            <person name="Rodriguez L.M."/>
            <person name="Overmann J."/>
            <person name="Jimenez D.J."/>
        </authorList>
    </citation>
    <scope>NUCLEOTIDE SEQUENCE</scope>
    <source>
        <strain evidence="2">MAG 3858</strain>
    </source>
</reference>
<dbReference type="EMBL" id="CP119313">
    <property type="protein sequence ID" value="WEK21021.1"/>
    <property type="molecule type" value="Genomic_DNA"/>
</dbReference>
<feature type="transmembrane region" description="Helical" evidence="1">
    <location>
        <begin position="60"/>
        <end position="80"/>
    </location>
</feature>
<feature type="transmembrane region" description="Helical" evidence="1">
    <location>
        <begin position="134"/>
        <end position="158"/>
    </location>
</feature>
<feature type="transmembrane region" description="Helical" evidence="1">
    <location>
        <begin position="532"/>
        <end position="549"/>
    </location>
</feature>